<reference evidence="8" key="1">
    <citation type="submission" date="2022-10" db="EMBL/GenBank/DDBJ databases">
        <title>The complete genomes of actinobacterial strains from the NBC collection.</title>
        <authorList>
            <person name="Joergensen T.S."/>
            <person name="Alvarez Arevalo M."/>
            <person name="Sterndorff E.B."/>
            <person name="Faurdal D."/>
            <person name="Vuksanovic O."/>
            <person name="Mourched A.-S."/>
            <person name="Charusanti P."/>
            <person name="Shaw S."/>
            <person name="Blin K."/>
            <person name="Weber T."/>
        </authorList>
    </citation>
    <scope>NUCLEOTIDE SEQUENCE</scope>
    <source>
        <strain evidence="8">NBC_01482</strain>
    </source>
</reference>
<feature type="transmembrane region" description="Helical" evidence="6">
    <location>
        <begin position="397"/>
        <end position="417"/>
    </location>
</feature>
<feature type="transmembrane region" description="Helical" evidence="6">
    <location>
        <begin position="145"/>
        <end position="167"/>
    </location>
</feature>
<evidence type="ECO:0000256" key="4">
    <source>
        <dbReference type="ARBA" id="ARBA00022989"/>
    </source>
</evidence>
<feature type="transmembrane region" description="Helical" evidence="6">
    <location>
        <begin position="337"/>
        <end position="357"/>
    </location>
</feature>
<dbReference type="PANTHER" id="PTHR42718:SF9">
    <property type="entry name" value="MAJOR FACILITATOR SUPERFAMILY MULTIDRUG TRANSPORTER MFSC"/>
    <property type="match status" value="1"/>
</dbReference>
<feature type="transmembrane region" description="Helical" evidence="6">
    <location>
        <begin position="270"/>
        <end position="293"/>
    </location>
</feature>
<sequence length="447" mass="45143">MSILQSRASTSAGSTRALLGISLGYFMVLLDMTVLSVAEPDLAASLHTSIAGLQWATTGYTVAFAALLLSAGAVADRHGAHRIFRFGTAAFGLVSLLSVFAPTLWVLVALRVLLGVAAAACVPASMAMITQLYPDPGRRARAISTWAAISGAAVAAGPIVGGALVGLAGWRSIFVVNVPIAVVVLALSMGSAVTCARGDRRIDWAAQLAAAVALALSTDALIAAGAQSWGHMAWSLSGAVLAAIIFVYFERHSAAPVLNRELLRAGRVRAGLLVGAAVNFALTGALFVLPLLLQRHLSPLQTGLAFLPLTVPFAVIPPLAGKLVARVGPRRPILTGLGLLAAGGVVLAVAVFVGLGYPVLAVGLLLSGFGVAFALPALVTAIVNVAPPGTAGSVGGLLNAVRQVGATLGVAIMGALVTPGIGWSLLTSAAVCALACIVFGYHRAAES</sequence>
<dbReference type="EMBL" id="CP109441">
    <property type="protein sequence ID" value="WUV48357.1"/>
    <property type="molecule type" value="Genomic_DNA"/>
</dbReference>
<dbReference type="SUPFAM" id="SSF103473">
    <property type="entry name" value="MFS general substrate transporter"/>
    <property type="match status" value="1"/>
</dbReference>
<protein>
    <submittedName>
        <fullName evidence="8">MFS transporter</fullName>
    </submittedName>
</protein>
<evidence type="ECO:0000256" key="5">
    <source>
        <dbReference type="ARBA" id="ARBA00023136"/>
    </source>
</evidence>
<dbReference type="InterPro" id="IPR020846">
    <property type="entry name" value="MFS_dom"/>
</dbReference>
<feature type="transmembrane region" description="Helical" evidence="6">
    <location>
        <begin position="423"/>
        <end position="441"/>
    </location>
</feature>
<gene>
    <name evidence="8" type="ORF">OG563_09255</name>
</gene>
<evidence type="ECO:0000256" key="3">
    <source>
        <dbReference type="ARBA" id="ARBA00022692"/>
    </source>
</evidence>
<evidence type="ECO:0000313" key="9">
    <source>
        <dbReference type="Proteomes" id="UP001432062"/>
    </source>
</evidence>
<name>A0ABZ1YYH7_9NOCA</name>
<dbReference type="CDD" id="cd17321">
    <property type="entry name" value="MFS_MMR_MDR_like"/>
    <property type="match status" value="1"/>
</dbReference>
<feature type="transmembrane region" description="Helical" evidence="6">
    <location>
        <begin position="363"/>
        <end position="385"/>
    </location>
</feature>
<dbReference type="InterPro" id="IPR011701">
    <property type="entry name" value="MFS"/>
</dbReference>
<feature type="transmembrane region" description="Helical" evidence="6">
    <location>
        <begin position="83"/>
        <end position="106"/>
    </location>
</feature>
<evidence type="ECO:0000256" key="1">
    <source>
        <dbReference type="ARBA" id="ARBA00004651"/>
    </source>
</evidence>
<dbReference type="PROSITE" id="PS50850">
    <property type="entry name" value="MFS"/>
    <property type="match status" value="1"/>
</dbReference>
<dbReference type="Proteomes" id="UP001432062">
    <property type="component" value="Chromosome"/>
</dbReference>
<evidence type="ECO:0000256" key="6">
    <source>
        <dbReference type="SAM" id="Phobius"/>
    </source>
</evidence>
<accession>A0ABZ1YYH7</accession>
<keyword evidence="3 6" id="KW-0812">Transmembrane</keyword>
<evidence type="ECO:0000256" key="2">
    <source>
        <dbReference type="ARBA" id="ARBA00022448"/>
    </source>
</evidence>
<feature type="transmembrane region" description="Helical" evidence="6">
    <location>
        <begin position="232"/>
        <end position="249"/>
    </location>
</feature>
<keyword evidence="5 6" id="KW-0472">Membrane</keyword>
<comment type="subcellular location">
    <subcellularLocation>
        <location evidence="1">Cell membrane</location>
        <topology evidence="1">Multi-pass membrane protein</topology>
    </subcellularLocation>
</comment>
<dbReference type="InterPro" id="IPR036259">
    <property type="entry name" value="MFS_trans_sf"/>
</dbReference>
<feature type="transmembrane region" description="Helical" evidence="6">
    <location>
        <begin position="17"/>
        <end position="38"/>
    </location>
</feature>
<evidence type="ECO:0000259" key="7">
    <source>
        <dbReference type="PROSITE" id="PS50850"/>
    </source>
</evidence>
<dbReference type="RefSeq" id="WP_327101385.1">
    <property type="nucleotide sequence ID" value="NZ_CP109149.1"/>
</dbReference>
<feature type="transmembrane region" description="Helical" evidence="6">
    <location>
        <begin position="112"/>
        <end position="133"/>
    </location>
</feature>
<feature type="domain" description="Major facilitator superfamily (MFS) profile" evidence="7">
    <location>
        <begin position="17"/>
        <end position="447"/>
    </location>
</feature>
<dbReference type="Pfam" id="PF07690">
    <property type="entry name" value="MFS_1"/>
    <property type="match status" value="1"/>
</dbReference>
<feature type="transmembrane region" description="Helical" evidence="6">
    <location>
        <begin position="173"/>
        <end position="196"/>
    </location>
</feature>
<proteinExistence type="predicted"/>
<evidence type="ECO:0000313" key="8">
    <source>
        <dbReference type="EMBL" id="WUV48357.1"/>
    </source>
</evidence>
<feature type="transmembrane region" description="Helical" evidence="6">
    <location>
        <begin position="208"/>
        <end position="226"/>
    </location>
</feature>
<keyword evidence="4 6" id="KW-1133">Transmembrane helix</keyword>
<dbReference type="Gene3D" id="1.20.1250.20">
    <property type="entry name" value="MFS general substrate transporter like domains"/>
    <property type="match status" value="2"/>
</dbReference>
<feature type="transmembrane region" description="Helical" evidence="6">
    <location>
        <begin position="50"/>
        <end position="71"/>
    </location>
</feature>
<keyword evidence="9" id="KW-1185">Reference proteome</keyword>
<keyword evidence="2" id="KW-0813">Transport</keyword>
<feature type="transmembrane region" description="Helical" evidence="6">
    <location>
        <begin position="305"/>
        <end position="325"/>
    </location>
</feature>
<dbReference type="PANTHER" id="PTHR42718">
    <property type="entry name" value="MAJOR FACILITATOR SUPERFAMILY MULTIDRUG TRANSPORTER MFSC"/>
    <property type="match status" value="1"/>
</dbReference>
<organism evidence="8 9">
    <name type="scientific">Nocardia vinacea</name>
    <dbReference type="NCBI Taxonomy" id="96468"/>
    <lineage>
        <taxon>Bacteria</taxon>
        <taxon>Bacillati</taxon>
        <taxon>Actinomycetota</taxon>
        <taxon>Actinomycetes</taxon>
        <taxon>Mycobacteriales</taxon>
        <taxon>Nocardiaceae</taxon>
        <taxon>Nocardia</taxon>
    </lineage>
</organism>